<accession>A0ABU5AC76</accession>
<feature type="coiled-coil region" evidence="1">
    <location>
        <begin position="195"/>
        <end position="222"/>
    </location>
</feature>
<evidence type="ECO:0000256" key="1">
    <source>
        <dbReference type="SAM" id="Coils"/>
    </source>
</evidence>
<organism evidence="2 3">
    <name type="scientific">Mesorhizobium vachelliae</name>
    <dbReference type="NCBI Taxonomy" id="3072309"/>
    <lineage>
        <taxon>Bacteria</taxon>
        <taxon>Pseudomonadati</taxon>
        <taxon>Pseudomonadota</taxon>
        <taxon>Alphaproteobacteria</taxon>
        <taxon>Hyphomicrobiales</taxon>
        <taxon>Phyllobacteriaceae</taxon>
        <taxon>Mesorhizobium</taxon>
    </lineage>
</organism>
<keyword evidence="3" id="KW-1185">Reference proteome</keyword>
<proteinExistence type="predicted"/>
<dbReference type="RefSeq" id="WP_320252960.1">
    <property type="nucleotide sequence ID" value="NZ_JAVIIQ010000019.1"/>
</dbReference>
<sequence>MFGVEEHFRKTRDVKDGEFLRPYKRILPDLISSEAALLRALSIANDLYLALHKQGYRVHIAQAADDLHRIHIKEQEVERKDRKYGRYHSGSIWAPDRPTVFYIDTVPIGLALTEMTERVSMRYLNGEYHREDSRLIRSAKPWQLTHSWTTDQDMPSGRFRVVVYSPKGGVDWSVSWQDTEQETLGKLIPRIVETVKGVKDNLQRLMTAADEAEAKRKKEREEEWERYLRQEDARKTAQALADSREQLAEIIDRWGRAMTVERFFADAEERLKSTDDERRQRLEERLSLARAMMESVDPLDFIENGPSILPPSSRIA</sequence>
<gene>
    <name evidence="2" type="ORF">RFM42_30360</name>
</gene>
<keyword evidence="1" id="KW-0175">Coiled coil</keyword>
<protein>
    <submittedName>
        <fullName evidence="2">Uncharacterized protein</fullName>
    </submittedName>
</protein>
<name>A0ABU5AC76_9HYPH</name>
<evidence type="ECO:0000313" key="3">
    <source>
        <dbReference type="Proteomes" id="UP001285154"/>
    </source>
</evidence>
<evidence type="ECO:0000313" key="2">
    <source>
        <dbReference type="EMBL" id="MDX8535319.1"/>
    </source>
</evidence>
<dbReference type="Proteomes" id="UP001285154">
    <property type="component" value="Unassembled WGS sequence"/>
</dbReference>
<dbReference type="EMBL" id="JAVIIQ010000019">
    <property type="protein sequence ID" value="MDX8535319.1"/>
    <property type="molecule type" value="Genomic_DNA"/>
</dbReference>
<comment type="caution">
    <text evidence="2">The sequence shown here is derived from an EMBL/GenBank/DDBJ whole genome shotgun (WGS) entry which is preliminary data.</text>
</comment>
<reference evidence="2 3" key="1">
    <citation type="submission" date="2023-08" db="EMBL/GenBank/DDBJ databases">
        <title>Implementing the SeqCode for naming new Mesorhizobium species isolated from Vachellia karroo root nodules.</title>
        <authorList>
            <person name="Van Lill M."/>
        </authorList>
    </citation>
    <scope>NUCLEOTIDE SEQUENCE [LARGE SCALE GENOMIC DNA]</scope>
    <source>
        <strain evidence="2 3">VK25D</strain>
    </source>
</reference>